<reference evidence="2 3" key="1">
    <citation type="submission" date="2024-05" db="EMBL/GenBank/DDBJ databases">
        <authorList>
            <person name="Wallberg A."/>
        </authorList>
    </citation>
    <scope>NUCLEOTIDE SEQUENCE [LARGE SCALE GENOMIC DNA]</scope>
</reference>
<proteinExistence type="predicted"/>
<dbReference type="AlphaFoldDB" id="A0AAV2QFI3"/>
<sequence length="314" mass="36705">MDVHALNSNLQIIQWNARSLSNNDSDLRVLLSTQSPHIVAIQETWLKQIDNQKNNTPYFRSYEVYRKDRKDRARRGGGILMLIRKDITYKVKELTPFNNNNSKLEIQIITIQSNSQDIDIVNIYNPPDNNLNINEFKHYFAQINNNYLIMGDFNGHHPLWEPQKNPTPNLTGRTIYNLLDENISLCLATPPNLPTHTYGFGGETSTIDLIFCPRHYLPLINTLTMADLGSDHTPILNTIELYPDQQKLGKRPKWVFKTENWDRWLQDVENYVDKECHTIPEEVKNFTDSLLTPGNKHFRKTKDILNTKCNKIWW</sequence>
<dbReference type="Gene3D" id="3.60.10.10">
    <property type="entry name" value="Endonuclease/exonuclease/phosphatase"/>
    <property type="match status" value="1"/>
</dbReference>
<dbReference type="PANTHER" id="PTHR33273">
    <property type="entry name" value="DOMAIN-CONTAINING PROTEIN, PUTATIVE-RELATED"/>
    <property type="match status" value="1"/>
</dbReference>
<comment type="caution">
    <text evidence="2">The sequence shown here is derived from an EMBL/GenBank/DDBJ whole genome shotgun (WGS) entry which is preliminary data.</text>
</comment>
<dbReference type="EMBL" id="CAXKWB010006415">
    <property type="protein sequence ID" value="CAL4082722.1"/>
    <property type="molecule type" value="Genomic_DNA"/>
</dbReference>
<feature type="domain" description="Endonuclease/exonuclease/phosphatase" evidence="1">
    <location>
        <begin position="118"/>
        <end position="235"/>
    </location>
</feature>
<name>A0AAV2QFI3_MEGNR</name>
<dbReference type="SUPFAM" id="SSF56219">
    <property type="entry name" value="DNase I-like"/>
    <property type="match status" value="1"/>
</dbReference>
<dbReference type="GO" id="GO:0003824">
    <property type="term" value="F:catalytic activity"/>
    <property type="evidence" value="ECO:0007669"/>
    <property type="project" value="InterPro"/>
</dbReference>
<keyword evidence="3" id="KW-1185">Reference proteome</keyword>
<evidence type="ECO:0000259" key="1">
    <source>
        <dbReference type="Pfam" id="PF14529"/>
    </source>
</evidence>
<dbReference type="InterPro" id="IPR036691">
    <property type="entry name" value="Endo/exonu/phosph_ase_sf"/>
</dbReference>
<feature type="non-terminal residue" evidence="2">
    <location>
        <position position="314"/>
    </location>
</feature>
<accession>A0AAV2QFI3</accession>
<gene>
    <name evidence="2" type="ORF">MNOR_LOCUS11977</name>
</gene>
<evidence type="ECO:0000313" key="3">
    <source>
        <dbReference type="Proteomes" id="UP001497623"/>
    </source>
</evidence>
<protein>
    <recommendedName>
        <fullName evidence="1">Endonuclease/exonuclease/phosphatase domain-containing protein</fullName>
    </recommendedName>
</protein>
<organism evidence="2 3">
    <name type="scientific">Meganyctiphanes norvegica</name>
    <name type="common">Northern krill</name>
    <name type="synonym">Thysanopoda norvegica</name>
    <dbReference type="NCBI Taxonomy" id="48144"/>
    <lineage>
        <taxon>Eukaryota</taxon>
        <taxon>Metazoa</taxon>
        <taxon>Ecdysozoa</taxon>
        <taxon>Arthropoda</taxon>
        <taxon>Crustacea</taxon>
        <taxon>Multicrustacea</taxon>
        <taxon>Malacostraca</taxon>
        <taxon>Eumalacostraca</taxon>
        <taxon>Eucarida</taxon>
        <taxon>Euphausiacea</taxon>
        <taxon>Euphausiidae</taxon>
        <taxon>Meganyctiphanes</taxon>
    </lineage>
</organism>
<dbReference type="Proteomes" id="UP001497623">
    <property type="component" value="Unassembled WGS sequence"/>
</dbReference>
<dbReference type="PANTHER" id="PTHR33273:SF4">
    <property type="entry name" value="ENDONUCLEASE_EXONUCLEASE_PHOSPHATASE DOMAIN-CONTAINING PROTEIN"/>
    <property type="match status" value="1"/>
</dbReference>
<dbReference type="Pfam" id="PF14529">
    <property type="entry name" value="Exo_endo_phos_2"/>
    <property type="match status" value="1"/>
</dbReference>
<dbReference type="InterPro" id="IPR005135">
    <property type="entry name" value="Endo/exonuclease/phosphatase"/>
</dbReference>
<evidence type="ECO:0000313" key="2">
    <source>
        <dbReference type="EMBL" id="CAL4082722.1"/>
    </source>
</evidence>